<dbReference type="AlphaFoldDB" id="C7NUS8"/>
<sequence length="53" mass="6453">MRTRYKTFATAWFDYLLVSPTEMDDVLEATVWTRTETWQGERDLYTAMLEKER</sequence>
<reference evidence="1 2" key="1">
    <citation type="journal article" date="2009" name="Stand. Genomic Sci.">
        <title>Complete genome sequence of Halorhabdus utahensis type strain (AX-2).</title>
        <authorList>
            <person name="Anderson I."/>
            <person name="Tindall B.J."/>
            <person name="Pomrenke H."/>
            <person name="Goker M."/>
            <person name="Lapidus A."/>
            <person name="Nolan M."/>
            <person name="Copeland A."/>
            <person name="Glavina Del Rio T."/>
            <person name="Chen F."/>
            <person name="Tice H."/>
            <person name="Cheng J.F."/>
            <person name="Lucas S."/>
            <person name="Chertkov O."/>
            <person name="Bruce D."/>
            <person name="Brettin T."/>
            <person name="Detter J.C."/>
            <person name="Han C."/>
            <person name="Goodwin L."/>
            <person name="Land M."/>
            <person name="Hauser L."/>
            <person name="Chang Y.J."/>
            <person name="Jeffries C.D."/>
            <person name="Pitluck S."/>
            <person name="Pati A."/>
            <person name="Mavromatis K."/>
            <person name="Ivanova N."/>
            <person name="Ovchinnikova G."/>
            <person name="Chen A."/>
            <person name="Palaniappan K."/>
            <person name="Chain P."/>
            <person name="Rohde M."/>
            <person name="Bristow J."/>
            <person name="Eisen J.A."/>
            <person name="Markowitz V."/>
            <person name="Hugenholtz P."/>
            <person name="Kyrpides N.C."/>
            <person name="Klenk H.P."/>
        </authorList>
    </citation>
    <scope>NUCLEOTIDE SEQUENCE [LARGE SCALE GENOMIC DNA]</scope>
    <source>
        <strain evidence="2">DSM 12940 / JCM 11049 / AX-2</strain>
    </source>
</reference>
<dbReference type="Proteomes" id="UP000002071">
    <property type="component" value="Chromosome"/>
</dbReference>
<dbReference type="HOGENOM" id="CLU_3057041_0_0_2"/>
<gene>
    <name evidence="1" type="ordered locus">Huta_0908</name>
</gene>
<name>C7NUS8_HALUD</name>
<dbReference type="OrthoDB" id="56895at2157"/>
<organism evidence="1 2">
    <name type="scientific">Halorhabdus utahensis (strain DSM 12940 / JCM 11049 / AX-2)</name>
    <dbReference type="NCBI Taxonomy" id="519442"/>
    <lineage>
        <taxon>Archaea</taxon>
        <taxon>Methanobacteriati</taxon>
        <taxon>Methanobacteriota</taxon>
        <taxon>Stenosarchaea group</taxon>
        <taxon>Halobacteria</taxon>
        <taxon>Halobacteriales</taxon>
        <taxon>Haloarculaceae</taxon>
        <taxon>Halorhabdus</taxon>
    </lineage>
</organism>
<dbReference type="RefSeq" id="WP_015788668.1">
    <property type="nucleotide sequence ID" value="NC_013158.1"/>
</dbReference>
<accession>C7NUS8</accession>
<dbReference type="GeneID" id="54763358"/>
<proteinExistence type="predicted"/>
<evidence type="ECO:0000313" key="1">
    <source>
        <dbReference type="EMBL" id="ACV11091.1"/>
    </source>
</evidence>
<keyword evidence="2" id="KW-1185">Reference proteome</keyword>
<dbReference type="EMBL" id="CP001687">
    <property type="protein sequence ID" value="ACV11091.1"/>
    <property type="molecule type" value="Genomic_DNA"/>
</dbReference>
<dbReference type="KEGG" id="hut:Huta_0908"/>
<evidence type="ECO:0000313" key="2">
    <source>
        <dbReference type="Proteomes" id="UP000002071"/>
    </source>
</evidence>
<protein>
    <submittedName>
        <fullName evidence="1">Uncharacterized protein</fullName>
    </submittedName>
</protein>